<gene>
    <name evidence="1" type="ORF">AVJ23_04980</name>
</gene>
<evidence type="ECO:0000313" key="2">
    <source>
        <dbReference type="Proteomes" id="UP000054396"/>
    </source>
</evidence>
<dbReference type="EMBL" id="LPXO01000002">
    <property type="protein sequence ID" value="KUF11934.1"/>
    <property type="molecule type" value="Genomic_DNA"/>
</dbReference>
<dbReference type="STRING" id="1685382.AVJ23_04980"/>
<name>A0A0W7WMW2_9RHOB</name>
<dbReference type="InterPro" id="IPR021791">
    <property type="entry name" value="Phage_TAC_11"/>
</dbReference>
<evidence type="ECO:0000313" key="1">
    <source>
        <dbReference type="EMBL" id="KUF11934.1"/>
    </source>
</evidence>
<sequence>MVNPWRGDVALTIDGERHVMRLTLGALAELEAGLERGSLVELVQRFEAGGFSTRDVLALIVAGLRGGGWQGRAPDLLSAEIEGGPMAAARAAAELLARAFMLPETGDGGV</sequence>
<protein>
    <recommendedName>
        <fullName evidence="3">Gene transfer agent protein</fullName>
    </recommendedName>
</protein>
<dbReference type="Proteomes" id="UP000054396">
    <property type="component" value="Unassembled WGS sequence"/>
</dbReference>
<organism evidence="1 2">
    <name type="scientific">Pseudoponticoccus marisrubri</name>
    <dbReference type="NCBI Taxonomy" id="1685382"/>
    <lineage>
        <taxon>Bacteria</taxon>
        <taxon>Pseudomonadati</taxon>
        <taxon>Pseudomonadota</taxon>
        <taxon>Alphaproteobacteria</taxon>
        <taxon>Rhodobacterales</taxon>
        <taxon>Roseobacteraceae</taxon>
        <taxon>Pseudoponticoccus</taxon>
    </lineage>
</organism>
<dbReference type="AlphaFoldDB" id="A0A0W7WMW2"/>
<comment type="caution">
    <text evidence="1">The sequence shown here is derived from an EMBL/GenBank/DDBJ whole genome shotgun (WGS) entry which is preliminary data.</text>
</comment>
<dbReference type="RefSeq" id="WP_058861052.1">
    <property type="nucleotide sequence ID" value="NZ_LPXO01000002.1"/>
</dbReference>
<accession>A0A0W7WMW2</accession>
<evidence type="ECO:0008006" key="3">
    <source>
        <dbReference type="Google" id="ProtNLM"/>
    </source>
</evidence>
<proteinExistence type="predicted"/>
<dbReference type="Pfam" id="PF11836">
    <property type="entry name" value="Phage_TAC_11"/>
    <property type="match status" value="1"/>
</dbReference>
<keyword evidence="2" id="KW-1185">Reference proteome</keyword>
<dbReference type="OrthoDB" id="7206814at2"/>
<reference evidence="1 2" key="1">
    <citation type="submission" date="2015-12" db="EMBL/GenBank/DDBJ databases">
        <authorList>
            <person name="Shamseldin A."/>
            <person name="Moawad H."/>
            <person name="Abd El-Rahim W.M."/>
            <person name="Sadowsky M.J."/>
        </authorList>
    </citation>
    <scope>NUCLEOTIDE SEQUENCE [LARGE SCALE GENOMIC DNA]</scope>
    <source>
        <strain evidence="1 2">SJ5A-1</strain>
    </source>
</reference>